<dbReference type="Gene3D" id="3.30.460.10">
    <property type="entry name" value="Beta Polymerase, domain 2"/>
    <property type="match status" value="1"/>
</dbReference>
<protein>
    <submittedName>
        <fullName evidence="1">Nucleotidyltransferase domain-containing protein</fullName>
    </submittedName>
</protein>
<keyword evidence="2" id="KW-1185">Reference proteome</keyword>
<dbReference type="AlphaFoldDB" id="A0A7X3ML55"/>
<keyword evidence="1" id="KW-0808">Transferase</keyword>
<sequence length="262" mass="30858">MYKHHEESLRTMVRHYREQKGVIAFIFGGSVAKGMERADSDLDGMAVVSQEEFEYREKHNTLTDVIQGKCTYEGGYFDVKYITKDFLKMAAQKGSEPTRNSFYRARVMFSDDPEIPELVTKIAAFQEAEMPDKMLSFYSDLMLNYGYFWKACKADGYMKIRVAGEIIYCIYRLILQENKILFPCNRRLEQYVGQCENKPEKIVEKCRTFCESMDSGLLEDIINSYHAWTKWKHNSDISVVSGRYQLDFEKWWYIPRPLVGEW</sequence>
<dbReference type="InterPro" id="IPR043519">
    <property type="entry name" value="NT_sf"/>
</dbReference>
<organism evidence="1 2">
    <name type="scientific">Sporofaciens musculi</name>
    <dbReference type="NCBI Taxonomy" id="2681861"/>
    <lineage>
        <taxon>Bacteria</taxon>
        <taxon>Bacillati</taxon>
        <taxon>Bacillota</taxon>
        <taxon>Clostridia</taxon>
        <taxon>Lachnospirales</taxon>
        <taxon>Lachnospiraceae</taxon>
        <taxon>Sporofaciens</taxon>
    </lineage>
</organism>
<evidence type="ECO:0000313" key="2">
    <source>
        <dbReference type="Proteomes" id="UP000460412"/>
    </source>
</evidence>
<dbReference type="RefSeq" id="WP_159755033.1">
    <property type="nucleotide sequence ID" value="NZ_WUQX01000001.1"/>
</dbReference>
<evidence type="ECO:0000313" key="1">
    <source>
        <dbReference type="EMBL" id="MXP78443.1"/>
    </source>
</evidence>
<comment type="caution">
    <text evidence="1">The sequence shown here is derived from an EMBL/GenBank/DDBJ whole genome shotgun (WGS) entry which is preliminary data.</text>
</comment>
<dbReference type="EMBL" id="WUQX01000001">
    <property type="protein sequence ID" value="MXP78443.1"/>
    <property type="molecule type" value="Genomic_DNA"/>
</dbReference>
<name>A0A7X3ML55_9FIRM</name>
<proteinExistence type="predicted"/>
<dbReference type="SUPFAM" id="SSF81301">
    <property type="entry name" value="Nucleotidyltransferase"/>
    <property type="match status" value="1"/>
</dbReference>
<dbReference type="GO" id="GO:0016740">
    <property type="term" value="F:transferase activity"/>
    <property type="evidence" value="ECO:0007669"/>
    <property type="project" value="UniProtKB-KW"/>
</dbReference>
<gene>
    <name evidence="1" type="ORF">GN277_24780</name>
</gene>
<dbReference type="Proteomes" id="UP000460412">
    <property type="component" value="Unassembled WGS sequence"/>
</dbReference>
<accession>A0A7X3ML55</accession>
<reference evidence="1 2" key="1">
    <citation type="submission" date="2019-12" db="EMBL/GenBank/DDBJ databases">
        <title>Sporaefaciens musculi gen. nov., sp. nov., a novel bacterium isolated from the caecum of an obese mouse.</title>
        <authorList>
            <person name="Rasmussen T.S."/>
            <person name="Streidl T."/>
            <person name="Hitch T.C.A."/>
            <person name="Wortmann E."/>
            <person name="Deptula P."/>
            <person name="Hansen M."/>
            <person name="Nielsen D.S."/>
            <person name="Clavel T."/>
            <person name="Vogensen F.K."/>
        </authorList>
    </citation>
    <scope>NUCLEOTIDE SEQUENCE [LARGE SCALE GENOMIC DNA]</scope>
    <source>
        <strain evidence="1 2">WCA-9-b2</strain>
    </source>
</reference>